<evidence type="ECO:0000256" key="4">
    <source>
        <dbReference type="ARBA" id="ARBA00023136"/>
    </source>
</evidence>
<evidence type="ECO:0000256" key="6">
    <source>
        <dbReference type="RuleBase" id="RU361157"/>
    </source>
</evidence>
<feature type="transmembrane region" description="Helical" evidence="6">
    <location>
        <begin position="179"/>
        <end position="201"/>
    </location>
</feature>
<dbReference type="InterPro" id="IPR051328">
    <property type="entry name" value="T7SS_ABC-Transporter"/>
</dbReference>
<dbReference type="PANTHER" id="PTHR43077">
    <property type="entry name" value="TRANSPORT PERMEASE YVFS-RELATED"/>
    <property type="match status" value="1"/>
</dbReference>
<dbReference type="AlphaFoldDB" id="A0A9X3SNQ4"/>
<dbReference type="Proteomes" id="UP001146067">
    <property type="component" value="Unassembled WGS sequence"/>
</dbReference>
<dbReference type="GO" id="GO:0046677">
    <property type="term" value="P:response to antibiotic"/>
    <property type="evidence" value="ECO:0007669"/>
    <property type="project" value="UniProtKB-KW"/>
</dbReference>
<dbReference type="Pfam" id="PF01061">
    <property type="entry name" value="ABC2_membrane"/>
    <property type="match status" value="1"/>
</dbReference>
<keyword evidence="4 6" id="KW-0472">Membrane</keyword>
<feature type="domain" description="ABC transmembrane type-2" evidence="7">
    <location>
        <begin position="23"/>
        <end position="255"/>
    </location>
</feature>
<comment type="subcellular location">
    <subcellularLocation>
        <location evidence="6">Cell membrane</location>
        <topology evidence="6">Multi-pass membrane protein</topology>
    </subcellularLocation>
    <subcellularLocation>
        <location evidence="1">Membrane</location>
        <topology evidence="1">Multi-pass membrane protein</topology>
    </subcellularLocation>
</comment>
<dbReference type="PANTHER" id="PTHR43077:SF10">
    <property type="entry name" value="TRANSPORT PERMEASE PROTEIN"/>
    <property type="match status" value="1"/>
</dbReference>
<dbReference type="PRINTS" id="PR00164">
    <property type="entry name" value="ABC2TRNSPORT"/>
</dbReference>
<name>A0A9X3SNQ4_9ACTN</name>
<accession>A0A9X3SNQ4</accession>
<organism evidence="8 9">
    <name type="scientific">Glycomyces luteolus</name>
    <dbReference type="NCBI Taxonomy" id="2670330"/>
    <lineage>
        <taxon>Bacteria</taxon>
        <taxon>Bacillati</taxon>
        <taxon>Actinomycetota</taxon>
        <taxon>Actinomycetes</taxon>
        <taxon>Glycomycetales</taxon>
        <taxon>Glycomycetaceae</taxon>
        <taxon>Glycomyces</taxon>
    </lineage>
</organism>
<comment type="caution">
    <text evidence="8">The sequence shown here is derived from an EMBL/GenBank/DDBJ whole genome shotgun (WGS) entry which is preliminary data.</text>
</comment>
<keyword evidence="2 6" id="KW-0812">Transmembrane</keyword>
<feature type="transmembrane region" description="Helical" evidence="6">
    <location>
        <begin position="63"/>
        <end position="86"/>
    </location>
</feature>
<gene>
    <name evidence="8" type="ORF">O1R50_02475</name>
</gene>
<dbReference type="InterPro" id="IPR047817">
    <property type="entry name" value="ABC2_TM_bact-type"/>
</dbReference>
<evidence type="ECO:0000256" key="3">
    <source>
        <dbReference type="ARBA" id="ARBA00022989"/>
    </source>
</evidence>
<evidence type="ECO:0000313" key="8">
    <source>
        <dbReference type="EMBL" id="MDA1358467.1"/>
    </source>
</evidence>
<evidence type="ECO:0000256" key="1">
    <source>
        <dbReference type="ARBA" id="ARBA00004141"/>
    </source>
</evidence>
<keyword evidence="6" id="KW-1003">Cell membrane</keyword>
<dbReference type="InterPro" id="IPR000412">
    <property type="entry name" value="ABC_2_transport"/>
</dbReference>
<comment type="similarity">
    <text evidence="6">Belongs to the ABC-2 integral membrane protein family.</text>
</comment>
<keyword evidence="3 6" id="KW-1133">Transmembrane helix</keyword>
<feature type="transmembrane region" description="Helical" evidence="6">
    <location>
        <begin position="107"/>
        <end position="130"/>
    </location>
</feature>
<proteinExistence type="inferred from homology"/>
<keyword evidence="9" id="KW-1185">Reference proteome</keyword>
<protein>
    <recommendedName>
        <fullName evidence="6">Transport permease protein</fullName>
    </recommendedName>
</protein>
<evidence type="ECO:0000256" key="2">
    <source>
        <dbReference type="ARBA" id="ARBA00022692"/>
    </source>
</evidence>
<feature type="transmembrane region" description="Helical" evidence="6">
    <location>
        <begin position="142"/>
        <end position="167"/>
    </location>
</feature>
<keyword evidence="6" id="KW-0813">Transport</keyword>
<reference evidence="8" key="1">
    <citation type="submission" date="2022-12" db="EMBL/GenBank/DDBJ databases">
        <title>Gycomyces niveus sp.nov.,a novel actinomycete isolated from soil in Shouguan.</title>
        <authorList>
            <person name="Yang X."/>
        </authorList>
    </citation>
    <scope>NUCLEOTIDE SEQUENCE</scope>
    <source>
        <strain evidence="8">NEAU-A15</strain>
    </source>
</reference>
<keyword evidence="5" id="KW-0046">Antibiotic resistance</keyword>
<dbReference type="RefSeq" id="WP_270108270.1">
    <property type="nucleotide sequence ID" value="NZ_JAPZVP010000002.1"/>
</dbReference>
<dbReference type="GO" id="GO:0140359">
    <property type="term" value="F:ABC-type transporter activity"/>
    <property type="evidence" value="ECO:0007669"/>
    <property type="project" value="InterPro"/>
</dbReference>
<dbReference type="GO" id="GO:0043190">
    <property type="term" value="C:ATP-binding cassette (ABC) transporter complex"/>
    <property type="evidence" value="ECO:0007669"/>
    <property type="project" value="InterPro"/>
</dbReference>
<dbReference type="EMBL" id="JAPZVP010000002">
    <property type="protein sequence ID" value="MDA1358467.1"/>
    <property type="molecule type" value="Genomic_DNA"/>
</dbReference>
<dbReference type="InterPro" id="IPR013525">
    <property type="entry name" value="ABC2_TM"/>
</dbReference>
<sequence>MKALRDTWLVYSRAMKLNIKQPVWLIVMIIQPLYFLIFFAPLLNSFDDVPGGMPGFQNGAMETFVPGLIIMMALFGSTFVGFGLIAELRAGVIERMRVTPVGRAALLIGRTLATVTTTLVQALILVVLAAPIGGLAIYWPGVFLMFGIIILTSFMLGALSYGVAIVLKSEDTLAPVLNTFVQPIMLLSGIMLPMALAPQWLQNVADFNPFYYAVEAARSLFSGEMGADAIWQAAAYIGALAIVLVWWATRKFARAVA</sequence>
<dbReference type="PIRSF" id="PIRSF006648">
    <property type="entry name" value="DrrB"/>
    <property type="match status" value="1"/>
</dbReference>
<evidence type="ECO:0000259" key="7">
    <source>
        <dbReference type="PROSITE" id="PS51012"/>
    </source>
</evidence>
<feature type="transmembrane region" description="Helical" evidence="6">
    <location>
        <begin position="229"/>
        <end position="248"/>
    </location>
</feature>
<evidence type="ECO:0000256" key="5">
    <source>
        <dbReference type="ARBA" id="ARBA00023251"/>
    </source>
</evidence>
<evidence type="ECO:0000313" key="9">
    <source>
        <dbReference type="Proteomes" id="UP001146067"/>
    </source>
</evidence>
<feature type="transmembrane region" description="Helical" evidence="6">
    <location>
        <begin position="23"/>
        <end position="43"/>
    </location>
</feature>
<dbReference type="PROSITE" id="PS51012">
    <property type="entry name" value="ABC_TM2"/>
    <property type="match status" value="1"/>
</dbReference>